<dbReference type="STRING" id="361077.A0A151ZK64"/>
<dbReference type="InterPro" id="IPR025202">
    <property type="entry name" value="PLD-like_dom"/>
</dbReference>
<dbReference type="PANTHER" id="PTHR12586">
    <property type="entry name" value="CDP-DIACYLGLYCEROL--SERINE O-PHOSPHATIDYLTRANSFERASE"/>
    <property type="match status" value="1"/>
</dbReference>
<dbReference type="InterPro" id="IPR016270">
    <property type="entry name" value="PGS1"/>
</dbReference>
<evidence type="ECO:0000259" key="12">
    <source>
        <dbReference type="PROSITE" id="PS50035"/>
    </source>
</evidence>
<dbReference type="Pfam" id="PF13091">
    <property type="entry name" value="PLDc_2"/>
    <property type="match status" value="1"/>
</dbReference>
<dbReference type="PROSITE" id="PS50035">
    <property type="entry name" value="PLD"/>
    <property type="match status" value="1"/>
</dbReference>
<dbReference type="InterPro" id="IPR001736">
    <property type="entry name" value="PLipase_D/transphosphatidylase"/>
</dbReference>
<feature type="region of interest" description="Disordered" evidence="11">
    <location>
        <begin position="79"/>
        <end position="100"/>
    </location>
</feature>
<proteinExistence type="inferred from homology"/>
<dbReference type="OrthoDB" id="10250191at2759"/>
<keyword evidence="14" id="KW-1185">Reference proteome</keyword>
<evidence type="ECO:0000256" key="7">
    <source>
        <dbReference type="ARBA" id="ARBA00023209"/>
    </source>
</evidence>
<reference evidence="13 14" key="1">
    <citation type="submission" date="2015-12" db="EMBL/GenBank/DDBJ databases">
        <title>Dictyostelia acquired genes for synthesis and detection of signals that induce cell-type specialization by lateral gene transfer from prokaryotes.</title>
        <authorList>
            <person name="Gloeckner G."/>
            <person name="Schaap P."/>
        </authorList>
    </citation>
    <scope>NUCLEOTIDE SEQUENCE [LARGE SCALE GENOMIC DNA]</scope>
    <source>
        <strain evidence="13 14">TK</strain>
    </source>
</reference>
<evidence type="ECO:0000256" key="1">
    <source>
        <dbReference type="ARBA" id="ARBA00005042"/>
    </source>
</evidence>
<comment type="subcellular location">
    <subcellularLocation>
        <location evidence="10">Mitochondrion</location>
    </subcellularLocation>
</comment>
<name>A0A151ZK64_TIELA</name>
<keyword evidence="3 10" id="KW-0444">Lipid biosynthesis</keyword>
<dbReference type="CDD" id="cd09137">
    <property type="entry name" value="PLDc_PGS1_euk_2"/>
    <property type="match status" value="1"/>
</dbReference>
<keyword evidence="10" id="KW-0547">Nucleotide-binding</keyword>
<organism evidence="13 14">
    <name type="scientific">Tieghemostelium lacteum</name>
    <name type="common">Slime mold</name>
    <name type="synonym">Dictyostelium lacteum</name>
    <dbReference type="NCBI Taxonomy" id="361077"/>
    <lineage>
        <taxon>Eukaryota</taxon>
        <taxon>Amoebozoa</taxon>
        <taxon>Evosea</taxon>
        <taxon>Eumycetozoa</taxon>
        <taxon>Dictyostelia</taxon>
        <taxon>Dictyosteliales</taxon>
        <taxon>Raperosteliaceae</taxon>
        <taxon>Tieghemostelium</taxon>
    </lineage>
</organism>
<gene>
    <name evidence="13" type="ORF">DLAC_04632</name>
</gene>
<feature type="domain" description="PLD phosphodiesterase" evidence="12">
    <location>
        <begin position="252"/>
        <end position="278"/>
    </location>
</feature>
<evidence type="ECO:0000313" key="14">
    <source>
        <dbReference type="Proteomes" id="UP000076078"/>
    </source>
</evidence>
<dbReference type="Gene3D" id="3.30.870.10">
    <property type="entry name" value="Endonuclease Chain A"/>
    <property type="match status" value="2"/>
</dbReference>
<dbReference type="GO" id="GO:0005739">
    <property type="term" value="C:mitochondrion"/>
    <property type="evidence" value="ECO:0007669"/>
    <property type="project" value="UniProtKB-SubCell"/>
</dbReference>
<dbReference type="AlphaFoldDB" id="A0A151ZK64"/>
<evidence type="ECO:0000256" key="11">
    <source>
        <dbReference type="SAM" id="MobiDB-lite"/>
    </source>
</evidence>
<keyword evidence="6 10" id="KW-0443">Lipid metabolism</keyword>
<evidence type="ECO:0000256" key="9">
    <source>
        <dbReference type="ARBA" id="ARBA00048586"/>
    </source>
</evidence>
<dbReference type="UniPathway" id="UPA00084">
    <property type="reaction ID" value="UER00503"/>
</dbReference>
<comment type="function">
    <text evidence="10">Functions in the biosynthesis of the anionic phospholipids phosphatidylglycerol and cardiolipin.</text>
</comment>
<dbReference type="EMBL" id="LODT01000022">
    <property type="protein sequence ID" value="KYQ94336.1"/>
    <property type="molecule type" value="Genomic_DNA"/>
</dbReference>
<evidence type="ECO:0000313" key="13">
    <source>
        <dbReference type="EMBL" id="KYQ94336.1"/>
    </source>
</evidence>
<keyword evidence="4 10" id="KW-0808">Transferase</keyword>
<dbReference type="GO" id="GO:0032049">
    <property type="term" value="P:cardiolipin biosynthetic process"/>
    <property type="evidence" value="ECO:0007669"/>
    <property type="project" value="InterPro"/>
</dbReference>
<sequence>MPTLATVIAFCVTLFNMIKIRLWPRILPLIQPQRLFTAFMIYGTSKTATNKNNGKKPILKKSIKTSIPIGSASLKRSFSTKTPSAKNNVNTNDNINNGNNNTSNNVIFQDKFMDDVFWNLSTQGPAFSVNPSNIDFIQEPNDFYNHLIDGIKRATKRITFASLYLGTGKQEIQMVKELEEACMRNPELKVHILLDGLRGTRLGLVDGVKQSSATLLLNLYKQYPNQVEISLYHTPDLNGILKKVLPPRVNETIGVNHIKTYLFDDDLLLSGANLSKDYFTNRQDRYVWIRATKSVSNYFNKIVEIIGSFSLKLSEDGQAVLPPKSVDPVTASNEFKSYAYRKLANLLKANQFYDNNGQCHSSPHDITQDVNDCTWIFPTIQMGPFDIRQDEVVTSFIFSQIPKDSKFFITSPYFNLTPNYLDLILSGKPQLDIITCSPEANGFHGAKGISSAIPDCYSLIEKSFLQKVQDSGNNQRIKVQEYIRKDWTYHGKGLWITAQKGQIPAITLIGSPNFGSRSVEKDLEAQIVLLTQNKSLQTKMDNERKYLWSDTRDANLDSFNQPERKVSLFVKIIVYLFGNYL</sequence>
<feature type="compositionally biased region" description="Low complexity" evidence="11">
    <location>
        <begin position="87"/>
        <end position="100"/>
    </location>
</feature>
<keyword evidence="7 10" id="KW-0594">Phospholipid biosynthesis</keyword>
<dbReference type="SMART" id="SM00155">
    <property type="entry name" value="PLDc"/>
    <property type="match status" value="2"/>
</dbReference>
<evidence type="ECO:0000256" key="3">
    <source>
        <dbReference type="ARBA" id="ARBA00022516"/>
    </source>
</evidence>
<evidence type="ECO:0000256" key="10">
    <source>
        <dbReference type="RuleBase" id="RU365024"/>
    </source>
</evidence>
<evidence type="ECO:0000256" key="2">
    <source>
        <dbReference type="ARBA" id="ARBA00010682"/>
    </source>
</evidence>
<dbReference type="PANTHER" id="PTHR12586:SF1">
    <property type="entry name" value="CDP-DIACYLGLYCEROL--GLYCEROL-3-PHOSPHATE 3-PHOSPHATIDYLTRANSFERASE, MITOCHONDRIAL"/>
    <property type="match status" value="1"/>
</dbReference>
<dbReference type="FunCoup" id="A0A151ZK64">
    <property type="interactions" value="481"/>
</dbReference>
<protein>
    <recommendedName>
        <fullName evidence="10">CDP-diacylglycerol--glycerol-3-phosphate 3-phosphatidyltransferase</fullName>
        <ecNumber evidence="10">2.7.8.5</ecNumber>
    </recommendedName>
</protein>
<evidence type="ECO:0000256" key="6">
    <source>
        <dbReference type="ARBA" id="ARBA00023098"/>
    </source>
</evidence>
<dbReference type="GO" id="GO:0008444">
    <property type="term" value="F:CDP-diacylglycerol-glycerol-3-phosphate 3-phosphatidyltransferase activity"/>
    <property type="evidence" value="ECO:0007669"/>
    <property type="project" value="UniProtKB-EC"/>
</dbReference>
<keyword evidence="8 10" id="KW-1208">Phospholipid metabolism</keyword>
<comment type="caution">
    <text evidence="13">The sequence shown here is derived from an EMBL/GenBank/DDBJ whole genome shotgun (WGS) entry which is preliminary data.</text>
</comment>
<dbReference type="SUPFAM" id="SSF56024">
    <property type="entry name" value="Phospholipase D/nuclease"/>
    <property type="match status" value="1"/>
</dbReference>
<comment type="similarity">
    <text evidence="2 10">Belongs to the CDP-alcohol phosphatidyltransferase class-II family.</text>
</comment>
<evidence type="ECO:0000256" key="8">
    <source>
        <dbReference type="ARBA" id="ARBA00023264"/>
    </source>
</evidence>
<comment type="pathway">
    <text evidence="1 10">Phospholipid metabolism; phosphatidylglycerol biosynthesis; phosphatidylglycerol from CDP-diacylglycerol: step 1/2.</text>
</comment>
<dbReference type="CDD" id="cd09135">
    <property type="entry name" value="PLDc_PGS1_euk_1"/>
    <property type="match status" value="1"/>
</dbReference>
<dbReference type="Proteomes" id="UP000076078">
    <property type="component" value="Unassembled WGS sequence"/>
</dbReference>
<keyword evidence="10" id="KW-0496">Mitochondrion</keyword>
<keyword evidence="10" id="KW-0067">ATP-binding</keyword>
<dbReference type="EC" id="2.7.8.5" evidence="10"/>
<evidence type="ECO:0000256" key="5">
    <source>
        <dbReference type="ARBA" id="ARBA00022737"/>
    </source>
</evidence>
<keyword evidence="5" id="KW-0677">Repeat</keyword>
<dbReference type="GO" id="GO:0005524">
    <property type="term" value="F:ATP binding"/>
    <property type="evidence" value="ECO:0007669"/>
    <property type="project" value="UniProtKB-KW"/>
</dbReference>
<dbReference type="OMA" id="HKCLAQC"/>
<dbReference type="InParanoid" id="A0A151ZK64"/>
<evidence type="ECO:0000256" key="4">
    <source>
        <dbReference type="ARBA" id="ARBA00022679"/>
    </source>
</evidence>
<accession>A0A151ZK64</accession>
<comment type="catalytic activity">
    <reaction evidence="9 10">
        <text>a CDP-1,2-diacyl-sn-glycerol + sn-glycerol 3-phosphate = a 1,2-diacyl-sn-glycero-3-phospho-(1'-sn-glycero-3'-phosphate) + CMP + H(+)</text>
        <dbReference type="Rhea" id="RHEA:12593"/>
        <dbReference type="ChEBI" id="CHEBI:15378"/>
        <dbReference type="ChEBI" id="CHEBI:57597"/>
        <dbReference type="ChEBI" id="CHEBI:58332"/>
        <dbReference type="ChEBI" id="CHEBI:60110"/>
        <dbReference type="ChEBI" id="CHEBI:60377"/>
        <dbReference type="EC" id="2.7.8.5"/>
    </reaction>
</comment>